<comment type="caution">
    <text evidence="1">The sequence shown here is derived from an EMBL/GenBank/DDBJ whole genome shotgun (WGS) entry which is preliminary data.</text>
</comment>
<dbReference type="Gene3D" id="2.110.10.10">
    <property type="entry name" value="Hemopexin-like domain"/>
    <property type="match status" value="1"/>
</dbReference>
<evidence type="ECO:0000313" key="2">
    <source>
        <dbReference type="Proteomes" id="UP001054252"/>
    </source>
</evidence>
<name>A0AAV5J1Z6_9ROSI</name>
<gene>
    <name evidence="1" type="ORF">SLEP1_g17472</name>
</gene>
<accession>A0AAV5J1Z6</accession>
<sequence>MGECSSQVSGDHGERKLLKRSIYMSQDTSQEDKQQIPDDDIIKWYADDVADIDTYINAAFRSSDDHQNEAYLFMKNEYVLLNYAPGTTDDKIVNGPLLICDGFPSLTDTAFGENGIDCAFACNGGAEAFIFLEISVLA</sequence>
<dbReference type="SUPFAM" id="SSF50923">
    <property type="entry name" value="Hemopexin-like domain"/>
    <property type="match status" value="1"/>
</dbReference>
<dbReference type="Proteomes" id="UP001054252">
    <property type="component" value="Unassembled WGS sequence"/>
</dbReference>
<organism evidence="1 2">
    <name type="scientific">Rubroshorea leprosula</name>
    <dbReference type="NCBI Taxonomy" id="152421"/>
    <lineage>
        <taxon>Eukaryota</taxon>
        <taxon>Viridiplantae</taxon>
        <taxon>Streptophyta</taxon>
        <taxon>Embryophyta</taxon>
        <taxon>Tracheophyta</taxon>
        <taxon>Spermatophyta</taxon>
        <taxon>Magnoliopsida</taxon>
        <taxon>eudicotyledons</taxon>
        <taxon>Gunneridae</taxon>
        <taxon>Pentapetalae</taxon>
        <taxon>rosids</taxon>
        <taxon>malvids</taxon>
        <taxon>Malvales</taxon>
        <taxon>Dipterocarpaceae</taxon>
        <taxon>Rubroshorea</taxon>
    </lineage>
</organism>
<dbReference type="InterPro" id="IPR036375">
    <property type="entry name" value="Hemopexin-like_dom_sf"/>
</dbReference>
<protein>
    <submittedName>
        <fullName evidence="1">Uncharacterized protein</fullName>
    </submittedName>
</protein>
<keyword evidence="2" id="KW-1185">Reference proteome</keyword>
<proteinExistence type="predicted"/>
<dbReference type="AlphaFoldDB" id="A0AAV5J1Z6"/>
<dbReference type="EMBL" id="BPVZ01000023">
    <property type="protein sequence ID" value="GKV05463.1"/>
    <property type="molecule type" value="Genomic_DNA"/>
</dbReference>
<reference evidence="1 2" key="1">
    <citation type="journal article" date="2021" name="Commun. Biol.">
        <title>The genome of Shorea leprosula (Dipterocarpaceae) highlights the ecological relevance of drought in aseasonal tropical rainforests.</title>
        <authorList>
            <person name="Ng K.K.S."/>
            <person name="Kobayashi M.J."/>
            <person name="Fawcett J.A."/>
            <person name="Hatakeyama M."/>
            <person name="Paape T."/>
            <person name="Ng C.H."/>
            <person name="Ang C.C."/>
            <person name="Tnah L.H."/>
            <person name="Lee C.T."/>
            <person name="Nishiyama T."/>
            <person name="Sese J."/>
            <person name="O'Brien M.J."/>
            <person name="Copetti D."/>
            <person name="Mohd Noor M.I."/>
            <person name="Ong R.C."/>
            <person name="Putra M."/>
            <person name="Sireger I.Z."/>
            <person name="Indrioko S."/>
            <person name="Kosugi Y."/>
            <person name="Izuno A."/>
            <person name="Isagi Y."/>
            <person name="Lee S.L."/>
            <person name="Shimizu K.K."/>
        </authorList>
    </citation>
    <scope>NUCLEOTIDE SEQUENCE [LARGE SCALE GENOMIC DNA]</scope>
    <source>
        <strain evidence="1">214</strain>
    </source>
</reference>
<evidence type="ECO:0000313" key="1">
    <source>
        <dbReference type="EMBL" id="GKV05463.1"/>
    </source>
</evidence>